<comment type="caution">
    <text evidence="1">The sequence shown here is derived from an EMBL/GenBank/DDBJ whole genome shotgun (WGS) entry which is preliminary data.</text>
</comment>
<name>F7VGT2_9PROT</name>
<evidence type="ECO:0000313" key="1">
    <source>
        <dbReference type="EMBL" id="GAA09577.1"/>
    </source>
</evidence>
<dbReference type="AlphaFoldDB" id="F7VGT2"/>
<sequence length="44" mass="5062">MGWKTGCRMVARFFYGQILSFHLHGFTPTEPAKARCAFALQQEQ</sequence>
<protein>
    <submittedName>
        <fullName evidence="1">Uncharacterized protein</fullName>
    </submittedName>
</protein>
<dbReference type="EMBL" id="BABS01000102">
    <property type="protein sequence ID" value="GAA09577.1"/>
    <property type="molecule type" value="Genomic_DNA"/>
</dbReference>
<evidence type="ECO:0000313" key="2">
    <source>
        <dbReference type="Proteomes" id="UP000004319"/>
    </source>
</evidence>
<accession>F7VGT2</accession>
<proteinExistence type="predicted"/>
<reference evidence="1 2" key="1">
    <citation type="journal article" date="2011" name="Biochem. Biophys. Res. Commun.">
        <title>Increased number of Arginine-based salt bridges contributes to the thermotolerance of thermotolerant acetic acid bacteria, Acetobacter tropicalis SKU1100.</title>
        <authorList>
            <person name="Matsutani M."/>
            <person name="Hirakawa H."/>
            <person name="Nishikura M."/>
            <person name="Soemphol W."/>
            <person name="Ali I.A.I."/>
            <person name="Yakushi T."/>
            <person name="Matsushita K."/>
        </authorList>
    </citation>
    <scope>NUCLEOTIDE SEQUENCE [LARGE SCALE GENOMIC DNA]</scope>
    <source>
        <strain evidence="1 2">NBRC 101654</strain>
    </source>
</reference>
<organism evidence="1 2">
    <name type="scientific">Acetobacter tropicalis NBRC 101654</name>
    <dbReference type="NCBI Taxonomy" id="749388"/>
    <lineage>
        <taxon>Bacteria</taxon>
        <taxon>Pseudomonadati</taxon>
        <taxon>Pseudomonadota</taxon>
        <taxon>Alphaproteobacteria</taxon>
        <taxon>Acetobacterales</taxon>
        <taxon>Acetobacteraceae</taxon>
        <taxon>Acetobacter</taxon>
    </lineage>
</organism>
<dbReference type="Proteomes" id="UP000004319">
    <property type="component" value="Unassembled WGS sequence"/>
</dbReference>
<gene>
    <name evidence="1" type="ORF">ATPR_2581</name>
</gene>